<sequence>MDSGHQMPSNSTASLGTAEQFGVDSKVLQEAYEEQLQAQQDLDRPNNPSTRDTTDSSNYGDYKPDT</sequence>
<evidence type="ECO:0000313" key="2">
    <source>
        <dbReference type="EMBL" id="JAD74895.1"/>
    </source>
</evidence>
<feature type="compositionally biased region" description="Low complexity" evidence="1">
    <location>
        <begin position="28"/>
        <end position="40"/>
    </location>
</feature>
<reference evidence="2" key="2">
    <citation type="journal article" date="2015" name="Data Brief">
        <title>Shoot transcriptome of the giant reed, Arundo donax.</title>
        <authorList>
            <person name="Barrero R.A."/>
            <person name="Guerrero F.D."/>
            <person name="Moolhuijzen P."/>
            <person name="Goolsby J.A."/>
            <person name="Tidwell J."/>
            <person name="Bellgard S.E."/>
            <person name="Bellgard M.I."/>
        </authorList>
    </citation>
    <scope>NUCLEOTIDE SEQUENCE</scope>
    <source>
        <tissue evidence="2">Shoot tissue taken approximately 20 cm above the soil surface</tissue>
    </source>
</reference>
<reference evidence="2" key="1">
    <citation type="submission" date="2014-09" db="EMBL/GenBank/DDBJ databases">
        <authorList>
            <person name="Magalhaes I.L.F."/>
            <person name="Oliveira U."/>
            <person name="Santos F.R."/>
            <person name="Vidigal T.H.D.A."/>
            <person name="Brescovit A.D."/>
            <person name="Santos A.J."/>
        </authorList>
    </citation>
    <scope>NUCLEOTIDE SEQUENCE</scope>
    <source>
        <tissue evidence="2">Shoot tissue taken approximately 20 cm above the soil surface</tissue>
    </source>
</reference>
<organism evidence="2">
    <name type="scientific">Arundo donax</name>
    <name type="common">Giant reed</name>
    <name type="synonym">Donax arundinaceus</name>
    <dbReference type="NCBI Taxonomy" id="35708"/>
    <lineage>
        <taxon>Eukaryota</taxon>
        <taxon>Viridiplantae</taxon>
        <taxon>Streptophyta</taxon>
        <taxon>Embryophyta</taxon>
        <taxon>Tracheophyta</taxon>
        <taxon>Spermatophyta</taxon>
        <taxon>Magnoliopsida</taxon>
        <taxon>Liliopsida</taxon>
        <taxon>Poales</taxon>
        <taxon>Poaceae</taxon>
        <taxon>PACMAD clade</taxon>
        <taxon>Arundinoideae</taxon>
        <taxon>Arundineae</taxon>
        <taxon>Arundo</taxon>
    </lineage>
</organism>
<evidence type="ECO:0000256" key="1">
    <source>
        <dbReference type="SAM" id="MobiDB-lite"/>
    </source>
</evidence>
<dbReference type="EMBL" id="GBRH01223000">
    <property type="protein sequence ID" value="JAD74895.1"/>
    <property type="molecule type" value="Transcribed_RNA"/>
</dbReference>
<accession>A0A0A9CNC4</accession>
<feature type="compositionally biased region" description="Polar residues" evidence="1">
    <location>
        <begin position="1"/>
        <end position="17"/>
    </location>
</feature>
<proteinExistence type="predicted"/>
<dbReference type="AlphaFoldDB" id="A0A0A9CNC4"/>
<name>A0A0A9CNC4_ARUDO</name>
<feature type="region of interest" description="Disordered" evidence="1">
    <location>
        <begin position="1"/>
        <end position="66"/>
    </location>
</feature>
<protein>
    <submittedName>
        <fullName evidence="2">Uncharacterized protein</fullName>
    </submittedName>
</protein>
<feature type="compositionally biased region" description="Polar residues" evidence="1">
    <location>
        <begin position="46"/>
        <end position="59"/>
    </location>
</feature>